<dbReference type="PROSITE" id="PS51257">
    <property type="entry name" value="PROKAR_LIPOPROTEIN"/>
    <property type="match status" value="1"/>
</dbReference>
<evidence type="ECO:0000256" key="3">
    <source>
        <dbReference type="ARBA" id="ARBA00022729"/>
    </source>
</evidence>
<dbReference type="PANTHER" id="PTHR30024:SF47">
    <property type="entry name" value="TAURINE-BINDING PERIPLASMIC PROTEIN"/>
    <property type="match status" value="1"/>
</dbReference>
<protein>
    <submittedName>
        <fullName evidence="5">ABC transporter substrate-binding protein</fullName>
    </submittedName>
</protein>
<dbReference type="InterPro" id="IPR001638">
    <property type="entry name" value="Solute-binding_3/MltF_N"/>
</dbReference>
<comment type="subcellular location">
    <subcellularLocation>
        <location evidence="1">Periplasm</location>
    </subcellularLocation>
</comment>
<evidence type="ECO:0000313" key="5">
    <source>
        <dbReference type="EMBL" id="MFB9908436.1"/>
    </source>
</evidence>
<dbReference type="Gene3D" id="3.40.190.10">
    <property type="entry name" value="Periplasmic binding protein-like II"/>
    <property type="match status" value="2"/>
</dbReference>
<dbReference type="SUPFAM" id="SSF53850">
    <property type="entry name" value="Periplasmic binding protein-like II"/>
    <property type="match status" value="1"/>
</dbReference>
<dbReference type="RefSeq" id="WP_377860147.1">
    <property type="nucleotide sequence ID" value="NZ_JBHLZU010000027.1"/>
</dbReference>
<evidence type="ECO:0000256" key="2">
    <source>
        <dbReference type="ARBA" id="ARBA00010742"/>
    </source>
</evidence>
<accession>A0ABV6A5I6</accession>
<dbReference type="PANTHER" id="PTHR30024">
    <property type="entry name" value="ALIPHATIC SULFONATES-BINDING PROTEIN-RELATED"/>
    <property type="match status" value="1"/>
</dbReference>
<keyword evidence="3" id="KW-0732">Signal</keyword>
<dbReference type="InterPro" id="IPR015168">
    <property type="entry name" value="SsuA/THI5"/>
</dbReference>
<dbReference type="EMBL" id="JBHLZU010000027">
    <property type="protein sequence ID" value="MFB9908436.1"/>
    <property type="molecule type" value="Genomic_DNA"/>
</dbReference>
<dbReference type="Pfam" id="PF09084">
    <property type="entry name" value="NMT1"/>
    <property type="match status" value="1"/>
</dbReference>
<evidence type="ECO:0000313" key="6">
    <source>
        <dbReference type="Proteomes" id="UP001589693"/>
    </source>
</evidence>
<dbReference type="Proteomes" id="UP001589693">
    <property type="component" value="Unassembled WGS sequence"/>
</dbReference>
<reference evidence="5 6" key="1">
    <citation type="submission" date="2024-09" db="EMBL/GenBank/DDBJ databases">
        <authorList>
            <person name="Sun Q."/>
            <person name="Mori K."/>
        </authorList>
    </citation>
    <scope>NUCLEOTIDE SEQUENCE [LARGE SCALE GENOMIC DNA]</scope>
    <source>
        <strain evidence="5 6">TBRC 7907</strain>
    </source>
</reference>
<comment type="similarity">
    <text evidence="2">Belongs to the bacterial solute-binding protein SsuA/TauA family.</text>
</comment>
<dbReference type="SMART" id="SM00062">
    <property type="entry name" value="PBPb"/>
    <property type="match status" value="1"/>
</dbReference>
<evidence type="ECO:0000256" key="1">
    <source>
        <dbReference type="ARBA" id="ARBA00004418"/>
    </source>
</evidence>
<gene>
    <name evidence="5" type="ORF">ACFFQA_31250</name>
</gene>
<sequence>MTSGFLRGRMFVHLRRLVAAVVTVVLTVSVGACGAPAAVAPTTVRIGVGGLPLLVYLPTTLAQRLGYYAEEGLDVRLQEYQSGAKALEGLQAQNVDVVSGYYDHAIQMQANKRPVKAFVNMLRYPSVVLAVSPKAGKRITTIADLKGAKVGVTTPGSSSDFLLKYLLVRNGLKADDAVVHAIGGDASAITAMESGRVDAAVMIDPAFSLLQKRMGADRVRVLSDTRTAEGVREDFGVSTYPAAVLYSGTDWVSRNGRVAGKLTKAIVRTLDWMRKHTAAEIAERMPREYAAGDFDTYVQSIEHAKDAYSPDGTIHTDGAEAVSGVLRQFSAEISRISISLEDTFTNEFVNQI</sequence>
<organism evidence="5 6">
    <name type="scientific">Allokutzneria oryzae</name>
    <dbReference type="NCBI Taxonomy" id="1378989"/>
    <lineage>
        <taxon>Bacteria</taxon>
        <taxon>Bacillati</taxon>
        <taxon>Actinomycetota</taxon>
        <taxon>Actinomycetes</taxon>
        <taxon>Pseudonocardiales</taxon>
        <taxon>Pseudonocardiaceae</taxon>
        <taxon>Allokutzneria</taxon>
    </lineage>
</organism>
<comment type="caution">
    <text evidence="5">The sequence shown here is derived from an EMBL/GenBank/DDBJ whole genome shotgun (WGS) entry which is preliminary data.</text>
</comment>
<keyword evidence="6" id="KW-1185">Reference proteome</keyword>
<evidence type="ECO:0000259" key="4">
    <source>
        <dbReference type="SMART" id="SM00062"/>
    </source>
</evidence>
<proteinExistence type="inferred from homology"/>
<feature type="domain" description="Solute-binding protein family 3/N-terminal" evidence="4">
    <location>
        <begin position="43"/>
        <end position="284"/>
    </location>
</feature>
<name>A0ABV6A5I6_9PSEU</name>